<name>A0AAJ6YSJ5_9HYME</name>
<dbReference type="Pfam" id="PF13891">
    <property type="entry name" value="zf-C3HC3H_KANSL2"/>
    <property type="match status" value="2"/>
</dbReference>
<dbReference type="KEGG" id="csol:105366593"/>
<evidence type="ECO:0000313" key="16">
    <source>
        <dbReference type="RefSeq" id="XP_011503391.1"/>
    </source>
</evidence>
<dbReference type="RefSeq" id="XP_011503392.1">
    <property type="nucleotide sequence ID" value="XM_011505090.1"/>
</dbReference>
<dbReference type="PANTHER" id="PTHR13453">
    <property type="entry name" value="KAT8 REGULATORY NSL COMPLEX SUBUNIT 2"/>
    <property type="match status" value="1"/>
</dbReference>
<dbReference type="InterPro" id="IPR025927">
    <property type="entry name" value="Znf_KANL2-like"/>
</dbReference>
<dbReference type="GO" id="GO:0005739">
    <property type="term" value="C:mitochondrion"/>
    <property type="evidence" value="ECO:0007669"/>
    <property type="project" value="UniProtKB-SubCell"/>
</dbReference>
<dbReference type="PANTHER" id="PTHR13453:SF1">
    <property type="entry name" value="KAT8 REGULATORY NSL COMPLEX SUBUNIT 2"/>
    <property type="match status" value="1"/>
</dbReference>
<dbReference type="GO" id="GO:0044545">
    <property type="term" value="C:NSL complex"/>
    <property type="evidence" value="ECO:0007669"/>
    <property type="project" value="TreeGrafter"/>
</dbReference>
<evidence type="ECO:0000256" key="13">
    <source>
        <dbReference type="ARBA" id="ARBA00093543"/>
    </source>
</evidence>
<keyword evidence="5" id="KW-0597">Phosphoprotein</keyword>
<evidence type="ECO:0000256" key="10">
    <source>
        <dbReference type="ARBA" id="ARBA00032947"/>
    </source>
</evidence>
<dbReference type="InterPro" id="IPR026316">
    <property type="entry name" value="NSL2"/>
</dbReference>
<dbReference type="GeneID" id="105366593"/>
<feature type="domain" description="KANL2-like probable zinc-finger" evidence="14">
    <location>
        <begin position="318"/>
        <end position="378"/>
    </location>
</feature>
<evidence type="ECO:0000313" key="17">
    <source>
        <dbReference type="RefSeq" id="XP_011503392.1"/>
    </source>
</evidence>
<evidence type="ECO:0000256" key="8">
    <source>
        <dbReference type="ARBA" id="ARBA00023128"/>
    </source>
</evidence>
<dbReference type="GO" id="GO:0006325">
    <property type="term" value="P:chromatin organization"/>
    <property type="evidence" value="ECO:0007669"/>
    <property type="project" value="UniProtKB-KW"/>
</dbReference>
<evidence type="ECO:0000256" key="12">
    <source>
        <dbReference type="ARBA" id="ARBA00093359"/>
    </source>
</evidence>
<evidence type="ECO:0000313" key="15">
    <source>
        <dbReference type="Proteomes" id="UP000695007"/>
    </source>
</evidence>
<comment type="subcellular location">
    <subcellularLocation>
        <location evidence="2">Mitochondrion</location>
    </subcellularLocation>
    <subcellularLocation>
        <location evidence="1">Nucleus</location>
    </subcellularLocation>
</comment>
<gene>
    <name evidence="16 17" type="primary">LOC105366593</name>
</gene>
<sequence length="472" mass="53915">MFRVPKTTMPILTLPVNNFGKQSKENRYCAYSSYECNQPCLDTYSYCSRHILEDPSAPFQQCCFIYNVNGRKCQNAAPKLDRREVSYCAEHTRKAQIARSKSMSKHSLAESPETLLLSLGHYVKSTNQNLKTDNLEDGKVKILNPFTEIDVYRVNAKGPDILDYASSSNSDVEPTLISDTVKGVYLDDSENESLHSSEEDPLRHAGVYTAEEVVYITREKLMRLQSLYIDQFKRLQYTLKEKRRKYLHALKKEKETLCSIHDQAKDTVKEKKIYAKLKALNSYHRRSGVEAILYKKSLERRAQVTEGSVQKTPSVQKCIFTEGGVKCGERTLPSSKYCRKHILKDQNQVLFKACGAVEADMECHEPIPVIFDTNCVFHSRLPHELKLKPMKFKEEKPETQDHMINNLGLEIDVVGDNQEIDPDDDMAGIMREMNDVVNKKSNFNESINSEASTDTAFSLTAQMSDRDDLISI</sequence>
<feature type="domain" description="KANL2-like probable zinc-finger" evidence="14">
    <location>
        <begin position="29"/>
        <end position="92"/>
    </location>
</feature>
<keyword evidence="8" id="KW-0496">Mitochondrion</keyword>
<evidence type="ECO:0000256" key="9">
    <source>
        <dbReference type="ARBA" id="ARBA00023242"/>
    </source>
</evidence>
<dbReference type="CTD" id="43529"/>
<proteinExistence type="predicted"/>
<keyword evidence="7" id="KW-0156">Chromatin regulator</keyword>
<organism evidence="15 16">
    <name type="scientific">Ceratosolen solmsi marchali</name>
    <dbReference type="NCBI Taxonomy" id="326594"/>
    <lineage>
        <taxon>Eukaryota</taxon>
        <taxon>Metazoa</taxon>
        <taxon>Ecdysozoa</taxon>
        <taxon>Arthropoda</taxon>
        <taxon>Hexapoda</taxon>
        <taxon>Insecta</taxon>
        <taxon>Pterygota</taxon>
        <taxon>Neoptera</taxon>
        <taxon>Endopterygota</taxon>
        <taxon>Hymenoptera</taxon>
        <taxon>Apocrita</taxon>
        <taxon>Proctotrupomorpha</taxon>
        <taxon>Chalcidoidea</taxon>
        <taxon>Agaonidae</taxon>
        <taxon>Agaoninae</taxon>
        <taxon>Ceratosolen</taxon>
    </lineage>
</organism>
<evidence type="ECO:0000259" key="14">
    <source>
        <dbReference type="Pfam" id="PF13891"/>
    </source>
</evidence>
<comment type="subunit">
    <text evidence="13">Component of the NSL complex at least composed of KAT8/MOF, KANSL1, KANSL2, KANSL3, MCRS1, PHF20, OGT1/OGT, WDR5 and HCFC1.</text>
</comment>
<evidence type="ECO:0000256" key="7">
    <source>
        <dbReference type="ARBA" id="ARBA00022853"/>
    </source>
</evidence>
<evidence type="ECO:0000256" key="2">
    <source>
        <dbReference type="ARBA" id="ARBA00004173"/>
    </source>
</evidence>
<keyword evidence="9" id="KW-0539">Nucleus</keyword>
<keyword evidence="15" id="KW-1185">Reference proteome</keyword>
<dbReference type="GO" id="GO:0005634">
    <property type="term" value="C:nucleus"/>
    <property type="evidence" value="ECO:0007669"/>
    <property type="project" value="UniProtKB-SubCell"/>
</dbReference>
<evidence type="ECO:0000256" key="4">
    <source>
        <dbReference type="ARBA" id="ARBA00022499"/>
    </source>
</evidence>
<dbReference type="AlphaFoldDB" id="A0AAJ6YSJ5"/>
<keyword evidence="4" id="KW-1017">Isopeptide bond</keyword>
<protein>
    <recommendedName>
        <fullName evidence="3">KAT8 regulatory NSL complex subunit 2</fullName>
    </recommendedName>
    <alternativeName>
        <fullName evidence="11">NSL complex protein NSL2</fullName>
    </alternativeName>
    <alternativeName>
        <fullName evidence="10">Non-specific lethal 2 homolog</fullName>
    </alternativeName>
</protein>
<evidence type="ECO:0000256" key="5">
    <source>
        <dbReference type="ARBA" id="ARBA00022553"/>
    </source>
</evidence>
<keyword evidence="6" id="KW-0832">Ubl conjugation</keyword>
<dbReference type="Proteomes" id="UP000695007">
    <property type="component" value="Unplaced"/>
</dbReference>
<reference evidence="16 17" key="1">
    <citation type="submission" date="2025-04" db="UniProtKB">
        <authorList>
            <consortium name="RefSeq"/>
        </authorList>
    </citation>
    <scope>IDENTIFICATION</scope>
</reference>
<evidence type="ECO:0000256" key="11">
    <source>
        <dbReference type="ARBA" id="ARBA00033378"/>
    </source>
</evidence>
<evidence type="ECO:0000256" key="6">
    <source>
        <dbReference type="ARBA" id="ARBA00022843"/>
    </source>
</evidence>
<dbReference type="RefSeq" id="XP_011503391.1">
    <property type="nucleotide sequence ID" value="XM_011505089.1"/>
</dbReference>
<evidence type="ECO:0000256" key="1">
    <source>
        <dbReference type="ARBA" id="ARBA00004123"/>
    </source>
</evidence>
<evidence type="ECO:0000256" key="3">
    <source>
        <dbReference type="ARBA" id="ARBA00015508"/>
    </source>
</evidence>
<accession>A0AAJ6YSJ5</accession>
<comment type="function">
    <text evidence="12">Non-catalytic component of the NSL histone acetyltransferase complex, a multiprotein complex that mediates histone H4 acetylation at 'Lys-5'- and 'Lys-8' (H4K5ac and H4K8ac) at transcription start sites and promotes transcription initiation. Required for NSL complex stability and for transcription of intraciliary transport genes in both ciliated and non-ciliated cells by regulating histone H4 acetylation at 'Lys-5'- and 'Lys-12' (H4K5ac and H4K12ac). This is necessary for cilium assembly in ciliated cells and for organization of the microtubule cytoskeleton in non-ciliated cells. Required within the NSL complex to maintain nuclear architecture stability by promoting KAT8-mediated acetylation of lamin LMNA.</text>
</comment>